<evidence type="ECO:0000313" key="1">
    <source>
        <dbReference type="EMBL" id="CAB5390341.1"/>
    </source>
</evidence>
<organism evidence="1 2">
    <name type="scientific">Rhizophagus irregularis</name>
    <dbReference type="NCBI Taxonomy" id="588596"/>
    <lineage>
        <taxon>Eukaryota</taxon>
        <taxon>Fungi</taxon>
        <taxon>Fungi incertae sedis</taxon>
        <taxon>Mucoromycota</taxon>
        <taxon>Glomeromycotina</taxon>
        <taxon>Glomeromycetes</taxon>
        <taxon>Glomerales</taxon>
        <taxon>Glomeraceae</taxon>
        <taxon>Rhizophagus</taxon>
    </lineage>
</organism>
<proteinExistence type="predicted"/>
<protein>
    <submittedName>
        <fullName evidence="1">Uncharacterized protein</fullName>
    </submittedName>
</protein>
<accession>A0A915ZU29</accession>
<gene>
    <name evidence="1" type="ORF">CHRIB12_LOCUS21464</name>
</gene>
<name>A0A915ZU29_9GLOM</name>
<sequence>MDPKENKRSLWKDVDYDEYQRHVTISTIGSTTESAEEIDDKIVYMEDLEKRKQVYGICGECTEFLNEIKTHLQIYLLDIIQCYGITQDPNTKDYMMIKLNRTSEKRSNNIQTHPQAIYTSRLLNFKNLPEPVNSDITKTTLHSECFDCQLDELDLDEINQDEENNTE</sequence>
<evidence type="ECO:0000313" key="2">
    <source>
        <dbReference type="Proteomes" id="UP000684084"/>
    </source>
</evidence>
<comment type="caution">
    <text evidence="1">The sequence shown here is derived from an EMBL/GenBank/DDBJ whole genome shotgun (WGS) entry which is preliminary data.</text>
</comment>
<dbReference type="AlphaFoldDB" id="A0A915ZU29"/>
<dbReference type="EMBL" id="CAGKOT010000068">
    <property type="protein sequence ID" value="CAB5390341.1"/>
    <property type="molecule type" value="Genomic_DNA"/>
</dbReference>
<dbReference type="Proteomes" id="UP000684084">
    <property type="component" value="Unassembled WGS sequence"/>
</dbReference>
<reference evidence="1" key="1">
    <citation type="submission" date="2020-05" db="EMBL/GenBank/DDBJ databases">
        <authorList>
            <person name="Rincon C."/>
            <person name="Sanders R I."/>
            <person name="Robbins C."/>
            <person name="Chaturvedi A."/>
        </authorList>
    </citation>
    <scope>NUCLEOTIDE SEQUENCE</scope>
    <source>
        <strain evidence="1">CHB12</strain>
    </source>
</reference>